<sequence length="211" mass="23011">MSLSSLVDIKSPGITGFHFTQFTSCLCAKIFVSNSKVGSFFLLDDSVSLNILMLSSPQAVAISPLAETRMSRCGCQITFFTSCVCAFNTAAQSNSSQFAPMSQTQTDLSRLQVARKLPVTDQATLFTSFSCPSRVELHSNSFPFLSQIEIVASNEVEARNIPQFENATSLIVKISPEGCHDADHTLPLCAVNLCTTSNCQIDYQFSLHKSR</sequence>
<keyword evidence="2" id="KW-1185">Reference proteome</keyword>
<proteinExistence type="predicted"/>
<accession>A0A1J1IQP3</accession>
<name>A0A1J1IQP3_9DIPT</name>
<reference evidence="1 2" key="1">
    <citation type="submission" date="2015-04" db="EMBL/GenBank/DDBJ databases">
        <authorList>
            <person name="Syromyatnikov M.Y."/>
            <person name="Popov V.N."/>
        </authorList>
    </citation>
    <scope>NUCLEOTIDE SEQUENCE [LARGE SCALE GENOMIC DNA]</scope>
</reference>
<evidence type="ECO:0000313" key="2">
    <source>
        <dbReference type="Proteomes" id="UP000183832"/>
    </source>
</evidence>
<dbReference type="AlphaFoldDB" id="A0A1J1IQP3"/>
<dbReference type="Proteomes" id="UP000183832">
    <property type="component" value="Unassembled WGS sequence"/>
</dbReference>
<organism evidence="1 2">
    <name type="scientific">Clunio marinus</name>
    <dbReference type="NCBI Taxonomy" id="568069"/>
    <lineage>
        <taxon>Eukaryota</taxon>
        <taxon>Metazoa</taxon>
        <taxon>Ecdysozoa</taxon>
        <taxon>Arthropoda</taxon>
        <taxon>Hexapoda</taxon>
        <taxon>Insecta</taxon>
        <taxon>Pterygota</taxon>
        <taxon>Neoptera</taxon>
        <taxon>Endopterygota</taxon>
        <taxon>Diptera</taxon>
        <taxon>Nematocera</taxon>
        <taxon>Chironomoidea</taxon>
        <taxon>Chironomidae</taxon>
        <taxon>Clunio</taxon>
    </lineage>
</organism>
<gene>
    <name evidence="1" type="ORF">CLUMA_CG015811</name>
</gene>
<dbReference type="EMBL" id="CVRI01000058">
    <property type="protein sequence ID" value="CRL02555.1"/>
    <property type="molecule type" value="Genomic_DNA"/>
</dbReference>
<protein>
    <submittedName>
        <fullName evidence="1">CLUMA_CG015811, isoform A</fullName>
    </submittedName>
</protein>
<evidence type="ECO:0000313" key="1">
    <source>
        <dbReference type="EMBL" id="CRL02555.1"/>
    </source>
</evidence>